<evidence type="ECO:0000313" key="2">
    <source>
        <dbReference type="Proteomes" id="UP000825935"/>
    </source>
</evidence>
<keyword evidence="2" id="KW-1185">Reference proteome</keyword>
<dbReference type="Proteomes" id="UP000825935">
    <property type="component" value="Chromosome 10"/>
</dbReference>
<comment type="caution">
    <text evidence="1">The sequence shown here is derived from an EMBL/GenBank/DDBJ whole genome shotgun (WGS) entry which is preliminary data.</text>
</comment>
<sequence>MRISPPCPLVRLVTCDYNKHAQLPHLIPQVLPLLLLLLHVPTSTLFHQQLPPQPQTQVLLSSRSYFYGYLLYSYLIENRFSMHSMILTPSQFIPLSIHHLSFLFALSTSPHSSPSPCHRVHTPQHFPPSTPPSQIPRYYPLLSPYLMLDSPNIPMHQTNPDNLHCLMVLEQSTPFP</sequence>
<protein>
    <submittedName>
        <fullName evidence="1">Uncharacterized protein</fullName>
    </submittedName>
</protein>
<reference evidence="1" key="1">
    <citation type="submission" date="2021-08" db="EMBL/GenBank/DDBJ databases">
        <title>WGS assembly of Ceratopteris richardii.</title>
        <authorList>
            <person name="Marchant D.B."/>
            <person name="Chen G."/>
            <person name="Jenkins J."/>
            <person name="Shu S."/>
            <person name="Leebens-Mack J."/>
            <person name="Grimwood J."/>
            <person name="Schmutz J."/>
            <person name="Soltis P."/>
            <person name="Soltis D."/>
            <person name="Chen Z.-H."/>
        </authorList>
    </citation>
    <scope>NUCLEOTIDE SEQUENCE</scope>
    <source>
        <strain evidence="1">Whitten #5841</strain>
        <tissue evidence="1">Leaf</tissue>
    </source>
</reference>
<evidence type="ECO:0000313" key="1">
    <source>
        <dbReference type="EMBL" id="KAH7426922.1"/>
    </source>
</evidence>
<organism evidence="1 2">
    <name type="scientific">Ceratopteris richardii</name>
    <name type="common">Triangle waterfern</name>
    <dbReference type="NCBI Taxonomy" id="49495"/>
    <lineage>
        <taxon>Eukaryota</taxon>
        <taxon>Viridiplantae</taxon>
        <taxon>Streptophyta</taxon>
        <taxon>Embryophyta</taxon>
        <taxon>Tracheophyta</taxon>
        <taxon>Polypodiopsida</taxon>
        <taxon>Polypodiidae</taxon>
        <taxon>Polypodiales</taxon>
        <taxon>Pteridineae</taxon>
        <taxon>Pteridaceae</taxon>
        <taxon>Parkerioideae</taxon>
        <taxon>Ceratopteris</taxon>
    </lineage>
</organism>
<name>A0A8T2TVN7_CERRI</name>
<proteinExistence type="predicted"/>
<gene>
    <name evidence="1" type="ORF">KP509_10G022200</name>
</gene>
<dbReference type="EMBL" id="CM035415">
    <property type="protein sequence ID" value="KAH7426922.1"/>
    <property type="molecule type" value="Genomic_DNA"/>
</dbReference>
<dbReference type="AlphaFoldDB" id="A0A8T2TVN7"/>
<accession>A0A8T2TVN7</accession>